<proteinExistence type="predicted"/>
<dbReference type="AlphaFoldDB" id="A0A9P7GJ25"/>
<name>A0A9P7GJ25_9AGAR</name>
<sequence length="99" mass="11422">MPESTSTDTIRVIIFLKRKPGLTREEFRSHWDGPHAQLFESLDIVKKNIIKYERAHTNGKYISAPEAIGLYAPDWDGLVLLDGESYEKIFAVRVFLELE</sequence>
<gene>
    <name evidence="1" type="ORF">H0H81_008220</name>
</gene>
<protein>
    <recommendedName>
        <fullName evidence="3">EthD domain-containing protein</fullName>
    </recommendedName>
</protein>
<dbReference type="Gene3D" id="3.30.70.100">
    <property type="match status" value="1"/>
</dbReference>
<reference evidence="1" key="2">
    <citation type="submission" date="2021-10" db="EMBL/GenBank/DDBJ databases">
        <title>Phylogenomics reveals ancestral predisposition of the termite-cultivated fungus Termitomyces towards a domesticated lifestyle.</title>
        <authorList>
            <person name="Auxier B."/>
            <person name="Grum-Grzhimaylo A."/>
            <person name="Cardenas M.E."/>
            <person name="Lodge J.D."/>
            <person name="Laessoe T."/>
            <person name="Pedersen O."/>
            <person name="Smith M.E."/>
            <person name="Kuyper T.W."/>
            <person name="Franco-Molano E.A."/>
            <person name="Baroni T.J."/>
            <person name="Aanen D.K."/>
        </authorList>
    </citation>
    <scope>NUCLEOTIDE SEQUENCE</scope>
    <source>
        <strain evidence="1">D49</strain>
    </source>
</reference>
<keyword evidence="2" id="KW-1185">Reference proteome</keyword>
<accession>A0A9P7GJ25</accession>
<dbReference type="EMBL" id="JABCKI010000225">
    <property type="protein sequence ID" value="KAG5651572.1"/>
    <property type="molecule type" value="Genomic_DNA"/>
</dbReference>
<dbReference type="OrthoDB" id="3183782at2759"/>
<evidence type="ECO:0000313" key="2">
    <source>
        <dbReference type="Proteomes" id="UP000717328"/>
    </source>
</evidence>
<reference evidence="1" key="1">
    <citation type="submission" date="2021-02" db="EMBL/GenBank/DDBJ databases">
        <authorList>
            <person name="Nieuwenhuis M."/>
            <person name="Van De Peppel L.J.J."/>
        </authorList>
    </citation>
    <scope>NUCLEOTIDE SEQUENCE</scope>
    <source>
        <strain evidence="1">D49</strain>
    </source>
</reference>
<organism evidence="1 2">
    <name type="scientific">Sphagnurus paluster</name>
    <dbReference type="NCBI Taxonomy" id="117069"/>
    <lineage>
        <taxon>Eukaryota</taxon>
        <taxon>Fungi</taxon>
        <taxon>Dikarya</taxon>
        <taxon>Basidiomycota</taxon>
        <taxon>Agaricomycotina</taxon>
        <taxon>Agaricomycetes</taxon>
        <taxon>Agaricomycetidae</taxon>
        <taxon>Agaricales</taxon>
        <taxon>Tricholomatineae</taxon>
        <taxon>Lyophyllaceae</taxon>
        <taxon>Sphagnurus</taxon>
    </lineage>
</organism>
<dbReference type="Proteomes" id="UP000717328">
    <property type="component" value="Unassembled WGS sequence"/>
</dbReference>
<comment type="caution">
    <text evidence="1">The sequence shown here is derived from an EMBL/GenBank/DDBJ whole genome shotgun (WGS) entry which is preliminary data.</text>
</comment>
<dbReference type="InterPro" id="IPR011008">
    <property type="entry name" value="Dimeric_a/b-barrel"/>
</dbReference>
<dbReference type="SUPFAM" id="SSF54909">
    <property type="entry name" value="Dimeric alpha+beta barrel"/>
    <property type="match status" value="1"/>
</dbReference>
<evidence type="ECO:0000313" key="1">
    <source>
        <dbReference type="EMBL" id="KAG5651572.1"/>
    </source>
</evidence>
<evidence type="ECO:0008006" key="3">
    <source>
        <dbReference type="Google" id="ProtNLM"/>
    </source>
</evidence>